<comment type="caution">
    <text evidence="2">The sequence shown here is derived from an EMBL/GenBank/DDBJ whole genome shotgun (WGS) entry which is preliminary data.</text>
</comment>
<organism evidence="2 3">
    <name type="scientific">Vespula squamosa</name>
    <name type="common">Southern yellow jacket</name>
    <name type="synonym">Wasp</name>
    <dbReference type="NCBI Taxonomy" id="30214"/>
    <lineage>
        <taxon>Eukaryota</taxon>
        <taxon>Metazoa</taxon>
        <taxon>Ecdysozoa</taxon>
        <taxon>Arthropoda</taxon>
        <taxon>Hexapoda</taxon>
        <taxon>Insecta</taxon>
        <taxon>Pterygota</taxon>
        <taxon>Neoptera</taxon>
        <taxon>Endopterygota</taxon>
        <taxon>Hymenoptera</taxon>
        <taxon>Apocrita</taxon>
        <taxon>Aculeata</taxon>
        <taxon>Vespoidea</taxon>
        <taxon>Vespidae</taxon>
        <taxon>Vespinae</taxon>
        <taxon>Vespula</taxon>
    </lineage>
</organism>
<dbReference type="Proteomes" id="UP001607302">
    <property type="component" value="Unassembled WGS sequence"/>
</dbReference>
<proteinExistence type="predicted"/>
<feature type="signal peptide" evidence="1">
    <location>
        <begin position="1"/>
        <end position="19"/>
    </location>
</feature>
<dbReference type="Gene3D" id="3.30.30.10">
    <property type="entry name" value="Knottin, scorpion toxin-like"/>
    <property type="match status" value="1"/>
</dbReference>
<protein>
    <submittedName>
        <fullName evidence="2">Defensin</fullName>
    </submittedName>
</protein>
<evidence type="ECO:0000313" key="3">
    <source>
        <dbReference type="Proteomes" id="UP001607302"/>
    </source>
</evidence>
<name>A0ABD2AQ80_VESSQ</name>
<accession>A0ABD2AQ80</accession>
<gene>
    <name evidence="2" type="ORF">V1478_009330</name>
</gene>
<dbReference type="EMBL" id="JAUDFV010000141">
    <property type="protein sequence ID" value="KAL2722467.1"/>
    <property type="molecule type" value="Genomic_DNA"/>
</dbReference>
<sequence length="80" mass="8548">MKFYLLAALLFVAMLVVTAAPAEDHLFDSSSNAVEGRAGRHARTSCTIAGRVVNDWLCKLSCIAQGKGSGQCKGDFCHCK</sequence>
<reference evidence="2 3" key="1">
    <citation type="journal article" date="2024" name="Ann. Entomol. Soc. Am.">
        <title>Genomic analyses of the southern and eastern yellowjacket wasps (Hymenoptera: Vespidae) reveal evolutionary signatures of social life.</title>
        <authorList>
            <person name="Catto M.A."/>
            <person name="Caine P.B."/>
            <person name="Orr S.E."/>
            <person name="Hunt B.G."/>
            <person name="Goodisman M.A.D."/>
        </authorList>
    </citation>
    <scope>NUCLEOTIDE SEQUENCE [LARGE SCALE GENOMIC DNA]</scope>
    <source>
        <strain evidence="2">233</strain>
        <tissue evidence="2">Head and thorax</tissue>
    </source>
</reference>
<keyword evidence="3" id="KW-1185">Reference proteome</keyword>
<evidence type="ECO:0000313" key="2">
    <source>
        <dbReference type="EMBL" id="KAL2722467.1"/>
    </source>
</evidence>
<keyword evidence="1" id="KW-0732">Signal</keyword>
<evidence type="ECO:0000256" key="1">
    <source>
        <dbReference type="SAM" id="SignalP"/>
    </source>
</evidence>
<dbReference type="InterPro" id="IPR036574">
    <property type="entry name" value="Scorpion_toxin-like_sf"/>
</dbReference>
<dbReference type="GO" id="GO:0051707">
    <property type="term" value="P:response to other organism"/>
    <property type="evidence" value="ECO:0007669"/>
    <property type="project" value="UniProtKB-ARBA"/>
</dbReference>
<dbReference type="AlphaFoldDB" id="A0ABD2AQ80"/>
<feature type="chain" id="PRO_5044841929" evidence="1">
    <location>
        <begin position="20"/>
        <end position="80"/>
    </location>
</feature>